<evidence type="ECO:0000313" key="2">
    <source>
        <dbReference type="EMBL" id="KPX09487.1"/>
    </source>
</evidence>
<dbReference type="Proteomes" id="UP000051335">
    <property type="component" value="Unassembled WGS sequence"/>
</dbReference>
<dbReference type="EMBL" id="LJQC01000116">
    <property type="protein sequence ID" value="KPX09487.1"/>
    <property type="molecule type" value="Genomic_DNA"/>
</dbReference>
<dbReference type="PATRIC" id="fig|317659.3.peg.5155"/>
<dbReference type="PANTHER" id="PTHR30332">
    <property type="entry name" value="PROBABLE GENERAL SECRETION PATHWAY PROTEIN D"/>
    <property type="match status" value="1"/>
</dbReference>
<dbReference type="InterPro" id="IPR038591">
    <property type="entry name" value="NolW-like_sf"/>
</dbReference>
<evidence type="ECO:0000313" key="3">
    <source>
        <dbReference type="Proteomes" id="UP000051335"/>
    </source>
</evidence>
<sequence>MPLFKAEWRIALRLLVILLCSLPGALNAAPEREPEWFAEPYAYVLVDQDIRGALTEFAQNLDLIVVFSDKVRGNARGTVRGETAGEFLGRLCDANQLSWYFDGNVLHIAGADEVGTRVFDLQGAQLQELQDYLARLQVSGQPMSSRVSPDNDSLFVSGPPAYLAQIQQHVDRQPVAEAAPVVRERGVRVFRGGVVTQVATDRQ</sequence>
<evidence type="ECO:0000256" key="1">
    <source>
        <dbReference type="SAM" id="SignalP"/>
    </source>
</evidence>
<dbReference type="PANTHER" id="PTHR30332:SF5">
    <property type="entry name" value="SPI-1 TYPE 3 SECRETION SYSTEM SECRETIN"/>
    <property type="match status" value="1"/>
</dbReference>
<name>A0A0N8RAL0_9PSED</name>
<keyword evidence="1" id="KW-0732">Signal</keyword>
<comment type="caution">
    <text evidence="2">The sequence shown here is derived from an EMBL/GenBank/DDBJ whole genome shotgun (WGS) entry which is preliminary data.</text>
</comment>
<proteinExistence type="predicted"/>
<keyword evidence="3" id="KW-1185">Reference proteome</keyword>
<dbReference type="InterPro" id="IPR050810">
    <property type="entry name" value="Bact_Secretion_Sys_Channel"/>
</dbReference>
<dbReference type="RefSeq" id="WP_003410074.1">
    <property type="nucleotide sequence ID" value="NZ_LJQC01000116.1"/>
</dbReference>
<reference evidence="2 3" key="1">
    <citation type="submission" date="2015-09" db="EMBL/GenBank/DDBJ databases">
        <title>Genome announcement of multiple Pseudomonas syringae strains.</title>
        <authorList>
            <person name="Thakur S."/>
            <person name="Wang P.W."/>
            <person name="Gong Y."/>
            <person name="Weir B.S."/>
            <person name="Guttman D.S."/>
        </authorList>
    </citation>
    <scope>NUCLEOTIDE SEQUENCE [LARGE SCALE GENOMIC DNA]</scope>
    <source>
        <strain evidence="2 3">ICMP17001</strain>
    </source>
</reference>
<dbReference type="GO" id="GO:0009306">
    <property type="term" value="P:protein secretion"/>
    <property type="evidence" value="ECO:0007669"/>
    <property type="project" value="TreeGrafter"/>
</dbReference>
<dbReference type="Gene3D" id="3.30.1370.120">
    <property type="match status" value="1"/>
</dbReference>
<dbReference type="GO" id="GO:0015627">
    <property type="term" value="C:type II protein secretion system complex"/>
    <property type="evidence" value="ECO:0007669"/>
    <property type="project" value="TreeGrafter"/>
</dbReference>
<dbReference type="AlphaFoldDB" id="A0A0N8RAL0"/>
<protein>
    <submittedName>
        <fullName evidence="2">Type III secretion outer membrane pore forming protein</fullName>
    </submittedName>
</protein>
<feature type="signal peptide" evidence="1">
    <location>
        <begin position="1"/>
        <end position="28"/>
    </location>
</feature>
<dbReference type="Gene3D" id="3.55.50.30">
    <property type="match status" value="1"/>
</dbReference>
<gene>
    <name evidence="2" type="ORF">ALO75_03308</name>
</gene>
<organism evidence="2 3">
    <name type="scientific">Pseudomonas syringae pv. coryli</name>
    <dbReference type="NCBI Taxonomy" id="317659"/>
    <lineage>
        <taxon>Bacteria</taxon>
        <taxon>Pseudomonadati</taxon>
        <taxon>Pseudomonadota</taxon>
        <taxon>Gammaproteobacteria</taxon>
        <taxon>Pseudomonadales</taxon>
        <taxon>Pseudomonadaceae</taxon>
        <taxon>Pseudomonas</taxon>
    </lineage>
</organism>
<accession>A0A0N8RAL0</accession>
<feature type="chain" id="PRO_5006030639" evidence="1">
    <location>
        <begin position="29"/>
        <end position="203"/>
    </location>
</feature>